<sequence length="127" mass="14722">MIACDFFSFLDFLLDSGKPSDLDVYSVQLTDSLMSNYSKFSPYCHVDDFVADNDSYLSLMRSTFPEKGRSLELVGTLIVCGRSFSTDSKHSFLHRSYYCVAFRFEHCNFSVVNIYSTKRRNATRRRK</sequence>
<protein>
    <submittedName>
        <fullName evidence="1">Uncharacterized protein</fullName>
    </submittedName>
</protein>
<proteinExistence type="predicted"/>
<organism evidence="1">
    <name type="scientific">Dulem virus 234</name>
    <dbReference type="NCBI Taxonomy" id="3145711"/>
    <lineage>
        <taxon>Viruses</taxon>
        <taxon>Monodnaviria</taxon>
        <taxon>Sangervirae</taxon>
        <taxon>Phixviricota</taxon>
        <taxon>Malgrandaviricetes</taxon>
        <taxon>Petitvirales</taxon>
        <taxon>Microviridae</taxon>
        <taxon>Microvirus</taxon>
    </lineage>
</organism>
<name>A0AAU8B7F2_9VIRU</name>
<dbReference type="EMBL" id="PP511804">
    <property type="protein sequence ID" value="XCD07735.1"/>
    <property type="molecule type" value="Genomic_DNA"/>
</dbReference>
<accession>A0AAU8B7F2</accession>
<reference evidence="1" key="1">
    <citation type="submission" date="2024-03" db="EMBL/GenBank/DDBJ databases">
        <title>Diverse circular DNA viruses in blood, oral, and fecal samples of captive lemurs.</title>
        <authorList>
            <person name="Paietta E.N."/>
            <person name="Kraberger S."/>
            <person name="Lund M.C."/>
            <person name="Custer J.M."/>
            <person name="Vargas K.M."/>
            <person name="Ehmke E.E."/>
            <person name="Yoder A.D."/>
            <person name="Varsani A."/>
        </authorList>
    </citation>
    <scope>NUCLEOTIDE SEQUENCE</scope>
    <source>
        <strain evidence="1">Duke_28FS_46</strain>
    </source>
</reference>
<evidence type="ECO:0000313" key="1">
    <source>
        <dbReference type="EMBL" id="XCD07735.1"/>
    </source>
</evidence>